<dbReference type="AlphaFoldDB" id="I4G7B1"/>
<evidence type="ECO:0000313" key="2">
    <source>
        <dbReference type="EMBL" id="CCI03822.1"/>
    </source>
</evidence>
<name>I4G7B1_MICAE</name>
<feature type="transmembrane region" description="Helical" evidence="1">
    <location>
        <begin position="59"/>
        <end position="86"/>
    </location>
</feature>
<keyword evidence="1" id="KW-0472">Membrane</keyword>
<evidence type="ECO:0000256" key="1">
    <source>
        <dbReference type="SAM" id="Phobius"/>
    </source>
</evidence>
<evidence type="ECO:0000313" key="3">
    <source>
        <dbReference type="Proteomes" id="UP000003480"/>
    </source>
</evidence>
<keyword evidence="1" id="KW-0812">Transmembrane</keyword>
<accession>I4G7B1</accession>
<comment type="caution">
    <text evidence="2">The sequence shown here is derived from an EMBL/GenBank/DDBJ whole genome shotgun (WGS) entry which is preliminary data.</text>
</comment>
<gene>
    <name evidence="2" type="ORF">MICAC_5010019</name>
</gene>
<dbReference type="RefSeq" id="WP_002770109.1">
    <property type="nucleotide sequence ID" value="NZ_HE973002.1"/>
</dbReference>
<keyword evidence="1" id="KW-1133">Transmembrane helix</keyword>
<dbReference type="EMBL" id="CAIJ01000448">
    <property type="protein sequence ID" value="CCI03822.1"/>
    <property type="molecule type" value="Genomic_DNA"/>
</dbReference>
<feature type="transmembrane region" description="Helical" evidence="1">
    <location>
        <begin position="20"/>
        <end position="53"/>
    </location>
</feature>
<organism evidence="2 3">
    <name type="scientific">Microcystis aeruginosa PCC 9443</name>
    <dbReference type="NCBI Taxonomy" id="1160281"/>
    <lineage>
        <taxon>Bacteria</taxon>
        <taxon>Bacillati</taxon>
        <taxon>Cyanobacteriota</taxon>
        <taxon>Cyanophyceae</taxon>
        <taxon>Oscillatoriophycideae</taxon>
        <taxon>Chroococcales</taxon>
        <taxon>Microcystaceae</taxon>
        <taxon>Microcystis</taxon>
    </lineage>
</organism>
<reference evidence="2 3" key="1">
    <citation type="submission" date="2012-04" db="EMBL/GenBank/DDBJ databases">
        <authorList>
            <person name="Genoscope - CEA"/>
        </authorList>
    </citation>
    <scope>NUCLEOTIDE SEQUENCE [LARGE SCALE GENOMIC DNA]</scope>
    <source>
        <strain evidence="2 3">9443</strain>
    </source>
</reference>
<dbReference type="HOGENOM" id="CLU_2000659_0_0_3"/>
<dbReference type="Proteomes" id="UP000003480">
    <property type="component" value="Unassembled WGS sequence"/>
</dbReference>
<sequence length="123" mass="13145">MQLTARNNWGHVSLAMLKSFLLWSFVLTVCLLVVGFPLVVLMMTVGALSAIILQSVLPVSSVLLVAGMIIGINILAILISAALLAAKGVHPHEVSWLHWLHGEAKTSHQAVYASCPLTCGVIH</sequence>
<proteinExistence type="predicted"/>
<protein>
    <submittedName>
        <fullName evidence="2">Uncharacterized protein</fullName>
    </submittedName>
</protein>